<feature type="compositionally biased region" description="Acidic residues" evidence="1">
    <location>
        <begin position="56"/>
        <end position="72"/>
    </location>
</feature>
<sequence>MKEYGCHVTLGLSLLTHNLAHEAIREIFIAALELREKRTVRQIKGQRTTQNRIEEVQEEEPEPEPEPEEEEPDPQKEEPKRKKIRWNKLRNRPKRRRH</sequence>
<organism evidence="3 5">
    <name type="scientific">Prunus armeniaca</name>
    <name type="common">Apricot</name>
    <name type="synonym">Armeniaca vulgaris</name>
    <dbReference type="NCBI Taxonomy" id="36596"/>
    <lineage>
        <taxon>Eukaryota</taxon>
        <taxon>Viridiplantae</taxon>
        <taxon>Streptophyta</taxon>
        <taxon>Embryophyta</taxon>
        <taxon>Tracheophyta</taxon>
        <taxon>Spermatophyta</taxon>
        <taxon>Magnoliopsida</taxon>
        <taxon>eudicotyledons</taxon>
        <taxon>Gunneridae</taxon>
        <taxon>Pentapetalae</taxon>
        <taxon>rosids</taxon>
        <taxon>fabids</taxon>
        <taxon>Rosales</taxon>
        <taxon>Rosaceae</taxon>
        <taxon>Amygdaloideae</taxon>
        <taxon>Amygdaleae</taxon>
        <taxon>Prunus</taxon>
    </lineage>
</organism>
<dbReference type="AlphaFoldDB" id="A0A6J5XGS6"/>
<dbReference type="OrthoDB" id="10577992at2759"/>
<proteinExistence type="predicted"/>
<keyword evidence="5" id="KW-1185">Reference proteome</keyword>
<evidence type="ECO:0000256" key="1">
    <source>
        <dbReference type="SAM" id="MobiDB-lite"/>
    </source>
</evidence>
<reference evidence="3 4" key="2">
    <citation type="submission" date="2020-05" db="EMBL/GenBank/DDBJ databases">
        <authorList>
            <person name="Campoy J."/>
            <person name="Schneeberger K."/>
            <person name="Spophaly S."/>
        </authorList>
    </citation>
    <scope>NUCLEOTIDE SEQUENCE [LARGE SCALE GENOMIC DNA]</scope>
    <source>
        <strain evidence="3">PruArmRojPasFocal</strain>
    </source>
</reference>
<evidence type="ECO:0000313" key="3">
    <source>
        <dbReference type="EMBL" id="CAB4311145.1"/>
    </source>
</evidence>
<protein>
    <submittedName>
        <fullName evidence="3">Uncharacterized protein</fullName>
    </submittedName>
</protein>
<evidence type="ECO:0000313" key="4">
    <source>
        <dbReference type="Proteomes" id="UP000507222"/>
    </source>
</evidence>
<gene>
    <name evidence="2" type="ORF">CURHAP_LOCUS33679</name>
    <name evidence="3" type="ORF">ORAREDHAP_LOCUS33228</name>
</gene>
<dbReference type="EMBL" id="CAEKDK010000005">
    <property type="protein sequence ID" value="CAB4280741.1"/>
    <property type="molecule type" value="Genomic_DNA"/>
</dbReference>
<dbReference type="Proteomes" id="UP000507222">
    <property type="component" value="Unassembled WGS sequence"/>
</dbReference>
<dbReference type="EMBL" id="CAEKKB010000005">
    <property type="protein sequence ID" value="CAB4311145.1"/>
    <property type="molecule type" value="Genomic_DNA"/>
</dbReference>
<dbReference type="Proteomes" id="UP000507245">
    <property type="component" value="Unassembled WGS sequence"/>
</dbReference>
<evidence type="ECO:0000313" key="2">
    <source>
        <dbReference type="EMBL" id="CAB4280741.1"/>
    </source>
</evidence>
<reference evidence="5" key="1">
    <citation type="journal article" date="2020" name="Genome Biol.">
        <title>Gamete binning: chromosome-level and haplotype-resolved genome assembly enabled by high-throughput single-cell sequencing of gamete genomes.</title>
        <authorList>
            <person name="Campoy J.A."/>
            <person name="Sun H."/>
            <person name="Goel M."/>
            <person name="Jiao W.-B."/>
            <person name="Folz-Donahue K."/>
            <person name="Wang N."/>
            <person name="Rubio M."/>
            <person name="Liu C."/>
            <person name="Kukat C."/>
            <person name="Ruiz D."/>
            <person name="Huettel B."/>
            <person name="Schneeberger K."/>
        </authorList>
    </citation>
    <scope>NUCLEOTIDE SEQUENCE [LARGE SCALE GENOMIC DNA]</scope>
    <source>
        <strain evidence="5">cv. Rojo Pasion</strain>
    </source>
</reference>
<accession>A0A6J5XGS6</accession>
<name>A0A6J5XGS6_PRUAR</name>
<feature type="region of interest" description="Disordered" evidence="1">
    <location>
        <begin position="39"/>
        <end position="98"/>
    </location>
</feature>
<feature type="compositionally biased region" description="Basic residues" evidence="1">
    <location>
        <begin position="81"/>
        <end position="98"/>
    </location>
</feature>
<evidence type="ECO:0000313" key="5">
    <source>
        <dbReference type="Proteomes" id="UP000507245"/>
    </source>
</evidence>